<feature type="region of interest" description="Disordered" evidence="1">
    <location>
        <begin position="86"/>
        <end position="120"/>
    </location>
</feature>
<reference evidence="2" key="2">
    <citation type="submission" date="2021-08" db="EMBL/GenBank/DDBJ databases">
        <authorList>
            <person name="Eriksson T."/>
        </authorList>
    </citation>
    <scope>NUCLEOTIDE SEQUENCE</scope>
    <source>
        <strain evidence="2">Stoneville</strain>
        <tissue evidence="2">Whole head</tissue>
    </source>
</reference>
<evidence type="ECO:0000313" key="2">
    <source>
        <dbReference type="EMBL" id="KAH0816172.1"/>
    </source>
</evidence>
<sequence length="263" mass="28414">MRAASVEGRRPFKPPGRCCRHLSSSLFALARVNDDAARINPKPCRYDPIAVVAARAPSWRDVGRTGRVRSSTLPISGAPVQRAVQMSSAGVEPRPPRRLNYRDVTSAGPPSASRWSGQARAARPTERLECAVRQCVLKMADGSCSGKQNDVSEMTLAKGYADRMADDGGAIDGGCVKVNPFYLAGGGGGGAGVGQLFDKFDGRTDDGQHQDFLPCEDDCRKKRCVDRYDSSESSDRFVSIHNRSSTLARSTSIVRRSLSRPLP</sequence>
<dbReference type="Proteomes" id="UP000719412">
    <property type="component" value="Unassembled WGS sequence"/>
</dbReference>
<reference evidence="2" key="1">
    <citation type="journal article" date="2020" name="J Insects Food Feed">
        <title>The yellow mealworm (Tenebrio molitor) genome: a resource for the emerging insects as food and feed industry.</title>
        <authorList>
            <person name="Eriksson T."/>
            <person name="Andere A."/>
            <person name="Kelstrup H."/>
            <person name="Emery V."/>
            <person name="Picard C."/>
        </authorList>
    </citation>
    <scope>NUCLEOTIDE SEQUENCE</scope>
    <source>
        <strain evidence="2">Stoneville</strain>
        <tissue evidence="2">Whole head</tissue>
    </source>
</reference>
<evidence type="ECO:0000256" key="1">
    <source>
        <dbReference type="SAM" id="MobiDB-lite"/>
    </source>
</evidence>
<dbReference type="AlphaFoldDB" id="A0A8J6LD37"/>
<evidence type="ECO:0000313" key="3">
    <source>
        <dbReference type="Proteomes" id="UP000719412"/>
    </source>
</evidence>
<dbReference type="EMBL" id="JABDTM020021945">
    <property type="protein sequence ID" value="KAH0816172.1"/>
    <property type="molecule type" value="Genomic_DNA"/>
</dbReference>
<gene>
    <name evidence="2" type="ORF">GEV33_006619</name>
</gene>
<proteinExistence type="predicted"/>
<keyword evidence="3" id="KW-1185">Reference proteome</keyword>
<organism evidence="2 3">
    <name type="scientific">Tenebrio molitor</name>
    <name type="common">Yellow mealworm beetle</name>
    <dbReference type="NCBI Taxonomy" id="7067"/>
    <lineage>
        <taxon>Eukaryota</taxon>
        <taxon>Metazoa</taxon>
        <taxon>Ecdysozoa</taxon>
        <taxon>Arthropoda</taxon>
        <taxon>Hexapoda</taxon>
        <taxon>Insecta</taxon>
        <taxon>Pterygota</taxon>
        <taxon>Neoptera</taxon>
        <taxon>Endopterygota</taxon>
        <taxon>Coleoptera</taxon>
        <taxon>Polyphaga</taxon>
        <taxon>Cucujiformia</taxon>
        <taxon>Tenebrionidae</taxon>
        <taxon>Tenebrio</taxon>
    </lineage>
</organism>
<protein>
    <submittedName>
        <fullName evidence="2">Uncharacterized protein</fullName>
    </submittedName>
</protein>
<comment type="caution">
    <text evidence="2">The sequence shown here is derived from an EMBL/GenBank/DDBJ whole genome shotgun (WGS) entry which is preliminary data.</text>
</comment>
<accession>A0A8J6LD37</accession>
<name>A0A8J6LD37_TENMO</name>